<dbReference type="InterPro" id="IPR004558">
    <property type="entry name" value="Coprogen_oxidase_HemN"/>
</dbReference>
<dbReference type="EMBL" id="AEQP01000001">
    <property type="protein sequence ID" value="EFV96045.1"/>
    <property type="molecule type" value="Genomic_DNA"/>
</dbReference>
<evidence type="ECO:0000256" key="16">
    <source>
        <dbReference type="PIRSR" id="PIRSR000167-2"/>
    </source>
</evidence>
<feature type="binding site" evidence="16">
    <location>
        <position position="70"/>
    </location>
    <ligand>
        <name>[4Fe-4S] cluster</name>
        <dbReference type="ChEBI" id="CHEBI:49883"/>
        <note>4Fe-4S-S-AdoMet</note>
    </ligand>
</feature>
<dbReference type="GO" id="GO:0051539">
    <property type="term" value="F:4 iron, 4 sulfur cluster binding"/>
    <property type="evidence" value="ECO:0007669"/>
    <property type="project" value="UniProtKB-KW"/>
</dbReference>
<keyword evidence="11 14" id="KW-0411">Iron-sulfur</keyword>
<dbReference type="InterPro" id="IPR013785">
    <property type="entry name" value="Aldolase_TIM"/>
</dbReference>
<evidence type="ECO:0000256" key="1">
    <source>
        <dbReference type="ARBA" id="ARBA00004496"/>
    </source>
</evidence>
<dbReference type="GO" id="GO:0005737">
    <property type="term" value="C:cytoplasm"/>
    <property type="evidence" value="ECO:0007669"/>
    <property type="project" value="UniProtKB-SubCell"/>
</dbReference>
<evidence type="ECO:0000256" key="8">
    <source>
        <dbReference type="ARBA" id="ARBA00022723"/>
    </source>
</evidence>
<evidence type="ECO:0000256" key="7">
    <source>
        <dbReference type="ARBA" id="ARBA00022691"/>
    </source>
</evidence>
<dbReference type="SFLD" id="SFLDG01065">
    <property type="entry name" value="anaerobic_coproporphyrinogen-I"/>
    <property type="match status" value="1"/>
</dbReference>
<feature type="binding site" evidence="15">
    <location>
        <begin position="69"/>
        <end position="71"/>
    </location>
    <ligand>
        <name>S-adenosyl-L-methionine</name>
        <dbReference type="ChEBI" id="CHEBI:59789"/>
        <label>2</label>
    </ligand>
</feature>
<comment type="subcellular location">
    <subcellularLocation>
        <location evidence="1 14">Cytoplasm</location>
    </subcellularLocation>
</comment>
<feature type="binding site" evidence="15">
    <location>
        <position position="147"/>
    </location>
    <ligand>
        <name>S-adenosyl-L-methionine</name>
        <dbReference type="ChEBI" id="CHEBI:59789"/>
        <label>1</label>
    </ligand>
</feature>
<proteinExistence type="inferred from homology"/>
<dbReference type="HOGENOM" id="CLU_027579_3_0_4"/>
<dbReference type="Gene3D" id="3.20.20.70">
    <property type="entry name" value="Aldolase class I"/>
    <property type="match status" value="1"/>
</dbReference>
<evidence type="ECO:0000313" key="19">
    <source>
        <dbReference type="Proteomes" id="UP000011021"/>
    </source>
</evidence>
<evidence type="ECO:0000256" key="15">
    <source>
        <dbReference type="PIRSR" id="PIRSR000167-1"/>
    </source>
</evidence>
<dbReference type="UniPathway" id="UPA00251">
    <property type="reaction ID" value="UER00323"/>
</dbReference>
<dbReference type="Pfam" id="PF06969">
    <property type="entry name" value="HemN_C"/>
    <property type="match status" value="1"/>
</dbReference>
<evidence type="ECO:0000259" key="17">
    <source>
        <dbReference type="PROSITE" id="PS51918"/>
    </source>
</evidence>
<evidence type="ECO:0000256" key="11">
    <source>
        <dbReference type="ARBA" id="ARBA00023014"/>
    </source>
</evidence>
<dbReference type="EC" id="1.3.98.3" evidence="14"/>
<dbReference type="InterPro" id="IPR058240">
    <property type="entry name" value="rSAM_sf"/>
</dbReference>
<dbReference type="Gene3D" id="1.10.10.920">
    <property type="match status" value="1"/>
</dbReference>
<sequence>MDSMPTLELIRVFDQPGPRYTSYPTADHFAEAFDAEKQAWWLDNRTLRQPGQPVTVYVHIPFCESICHYCACNRIGTRDHARAVAYLQTLKQEIRLYAAHLHRDVRISQLHLGGGTPTFFSDEELAELLNTLDAEIGLQSQAECSIEIDPRTVDNTRLTNIRRMGFDRISLGVQDLDPKVQVAIHRIQPEEMLVGLMEHARTLDFKSINIDLVYGLPKQTLETLAHTLDRIAALRPGRMAIYGYAHLPERFKAQRLIHREDLPDQAMRMAMVQLAIQKLNQAGYRYIGMDHFALPDDDLAVALERGTLRRNFMGYTAMPGDDLIGLGVSAISAIGPSYSQNHRELKPWRQAIEAGRLPTARGIELRGDDTLQRAVIMELMCQGQLDFQSIGDRFLIDPQEYFRHELEGLQRFIEAGLVLRDESGIQVTPVGRYFLRSIAMVFDRHAQLRRRQREQQRLLEETGATPVAVEARLAAAADAGRAGANDDDAGTPARRVIPLHDERPGLTLVK</sequence>
<dbReference type="PANTHER" id="PTHR13932">
    <property type="entry name" value="COPROPORPHYRINIGEN III OXIDASE"/>
    <property type="match status" value="1"/>
</dbReference>
<dbReference type="GO" id="GO:0004109">
    <property type="term" value="F:coproporphyrinogen oxidase activity"/>
    <property type="evidence" value="ECO:0007669"/>
    <property type="project" value="InterPro"/>
</dbReference>
<dbReference type="GO" id="GO:0051989">
    <property type="term" value="F:coproporphyrinogen dehydrogenase activity"/>
    <property type="evidence" value="ECO:0007669"/>
    <property type="project" value="UniProtKB-EC"/>
</dbReference>
<feature type="binding site" evidence="15">
    <location>
        <position position="174"/>
    </location>
    <ligand>
        <name>S-adenosyl-L-methionine</name>
        <dbReference type="ChEBI" id="CHEBI:59789"/>
        <label>2</label>
    </ligand>
</feature>
<feature type="binding site" evidence="15">
    <location>
        <position position="331"/>
    </location>
    <ligand>
        <name>S-adenosyl-L-methionine</name>
        <dbReference type="ChEBI" id="CHEBI:59789"/>
        <label>1</label>
    </ligand>
</feature>
<dbReference type="InterPro" id="IPR010723">
    <property type="entry name" value="HemN_C"/>
</dbReference>
<comment type="catalytic activity">
    <reaction evidence="13 14">
        <text>coproporphyrinogen III + 2 S-adenosyl-L-methionine = protoporphyrinogen IX + 2 5'-deoxyadenosine + 2 L-methionine + 2 CO2</text>
        <dbReference type="Rhea" id="RHEA:15425"/>
        <dbReference type="ChEBI" id="CHEBI:16526"/>
        <dbReference type="ChEBI" id="CHEBI:17319"/>
        <dbReference type="ChEBI" id="CHEBI:57307"/>
        <dbReference type="ChEBI" id="CHEBI:57309"/>
        <dbReference type="ChEBI" id="CHEBI:57844"/>
        <dbReference type="ChEBI" id="CHEBI:59789"/>
        <dbReference type="EC" id="1.3.98.3"/>
    </reaction>
</comment>
<dbReference type="InterPro" id="IPR007197">
    <property type="entry name" value="rSAM"/>
</dbReference>
<dbReference type="STRING" id="887898.HMPREF0551_0228"/>
<name>E7RUR2_9BURK</name>
<feature type="binding site" evidence="15">
    <location>
        <position position="57"/>
    </location>
    <ligand>
        <name>S-adenosyl-L-methionine</name>
        <dbReference type="ChEBI" id="CHEBI:59789"/>
        <label>1</label>
    </ligand>
</feature>
<dbReference type="SUPFAM" id="SSF102114">
    <property type="entry name" value="Radical SAM enzymes"/>
    <property type="match status" value="1"/>
</dbReference>
<feature type="binding site" evidence="15">
    <location>
        <position position="114"/>
    </location>
    <ligand>
        <name>S-adenosyl-L-methionine</name>
        <dbReference type="ChEBI" id="CHEBI:59789"/>
        <label>1</label>
    </ligand>
</feature>
<dbReference type="SMART" id="SM00729">
    <property type="entry name" value="Elp3"/>
    <property type="match status" value="1"/>
</dbReference>
<comment type="similarity">
    <text evidence="3 14">Belongs to the anaerobic coproporphyrinogen-III oxidase family.</text>
</comment>
<dbReference type="PIRSF" id="PIRSF000167">
    <property type="entry name" value="HemN"/>
    <property type="match status" value="1"/>
</dbReference>
<dbReference type="Proteomes" id="UP000011021">
    <property type="component" value="Unassembled WGS sequence"/>
</dbReference>
<evidence type="ECO:0000256" key="10">
    <source>
        <dbReference type="ARBA" id="ARBA00023004"/>
    </source>
</evidence>
<evidence type="ECO:0000256" key="14">
    <source>
        <dbReference type="PIRNR" id="PIRNR000167"/>
    </source>
</evidence>
<keyword evidence="12 14" id="KW-0627">Porphyrin biosynthesis</keyword>
<dbReference type="NCBIfam" id="TIGR00538">
    <property type="entry name" value="hemN"/>
    <property type="match status" value="1"/>
</dbReference>
<evidence type="ECO:0000256" key="12">
    <source>
        <dbReference type="ARBA" id="ARBA00023244"/>
    </source>
</evidence>
<keyword evidence="9 14" id="KW-0560">Oxidoreductase</keyword>
<feature type="binding site" evidence="15">
    <location>
        <position position="186"/>
    </location>
    <ligand>
        <name>S-adenosyl-L-methionine</name>
        <dbReference type="ChEBI" id="CHEBI:59789"/>
        <label>2</label>
    </ligand>
</feature>
<evidence type="ECO:0000256" key="2">
    <source>
        <dbReference type="ARBA" id="ARBA00004785"/>
    </source>
</evidence>
<evidence type="ECO:0000256" key="13">
    <source>
        <dbReference type="ARBA" id="ARBA00048321"/>
    </source>
</evidence>
<keyword evidence="8 14" id="KW-0479">Metal-binding</keyword>
<dbReference type="RefSeq" id="WP_005672030.1">
    <property type="nucleotide sequence ID" value="NZ_CP146288.1"/>
</dbReference>
<feature type="binding site" evidence="16">
    <location>
        <position position="63"/>
    </location>
    <ligand>
        <name>[4Fe-4S] cluster</name>
        <dbReference type="ChEBI" id="CHEBI:49883"/>
        <note>4Fe-4S-S-AdoMet</note>
    </ligand>
</feature>
<gene>
    <name evidence="18" type="primary">hemN</name>
    <name evidence="18" type="ORF">HMPREF0551_0228</name>
</gene>
<evidence type="ECO:0000256" key="6">
    <source>
        <dbReference type="ARBA" id="ARBA00022490"/>
    </source>
</evidence>
<feature type="binding site" evidence="15">
    <location>
        <position position="245"/>
    </location>
    <ligand>
        <name>S-adenosyl-L-methionine</name>
        <dbReference type="ChEBI" id="CHEBI:59789"/>
        <label>2</label>
    </ligand>
</feature>
<dbReference type="PANTHER" id="PTHR13932:SF6">
    <property type="entry name" value="OXYGEN-INDEPENDENT COPROPORPHYRINOGEN III OXIDASE"/>
    <property type="match status" value="1"/>
</dbReference>
<dbReference type="SFLD" id="SFLDS00029">
    <property type="entry name" value="Radical_SAM"/>
    <property type="match status" value="1"/>
</dbReference>
<dbReference type="eggNOG" id="COG0635">
    <property type="taxonomic scope" value="Bacteria"/>
</dbReference>
<feature type="binding site" evidence="16">
    <location>
        <position position="67"/>
    </location>
    <ligand>
        <name>[4Fe-4S] cluster</name>
        <dbReference type="ChEBI" id="CHEBI:49883"/>
        <note>4Fe-4S-S-AdoMet</note>
    </ligand>
</feature>
<dbReference type="AlphaFoldDB" id="E7RUR2"/>
<dbReference type="InterPro" id="IPR034505">
    <property type="entry name" value="Coproporphyrinogen-III_oxidase"/>
</dbReference>
<dbReference type="GO" id="GO:0006782">
    <property type="term" value="P:protoporphyrinogen IX biosynthetic process"/>
    <property type="evidence" value="ECO:0007669"/>
    <property type="project" value="UniProtKB-UniPathway"/>
</dbReference>
<reference evidence="18 19" key="1">
    <citation type="submission" date="2010-12" db="EMBL/GenBank/DDBJ databases">
        <authorList>
            <person name="Muzny D."/>
            <person name="Qin X."/>
            <person name="Deng J."/>
            <person name="Jiang H."/>
            <person name="Liu Y."/>
            <person name="Qu J."/>
            <person name="Song X.-Z."/>
            <person name="Zhang L."/>
            <person name="Thornton R."/>
            <person name="Coyle M."/>
            <person name="Francisco L."/>
            <person name="Jackson L."/>
            <person name="Javaid M."/>
            <person name="Korchina V."/>
            <person name="Kovar C."/>
            <person name="Mata R."/>
            <person name="Mathew T."/>
            <person name="Ngo R."/>
            <person name="Nguyen L."/>
            <person name="Nguyen N."/>
            <person name="Okwuonu G."/>
            <person name="Ongeri F."/>
            <person name="Pham C."/>
            <person name="Simmons D."/>
            <person name="Wilczek-Boney K."/>
            <person name="Hale W."/>
            <person name="Jakkamsetti A."/>
            <person name="Pham P."/>
            <person name="Ruth R."/>
            <person name="San Lucas F."/>
            <person name="Warren J."/>
            <person name="Zhang J."/>
            <person name="Zhao Z."/>
            <person name="Zhou C."/>
            <person name="Zhu D."/>
            <person name="Lee S."/>
            <person name="Bess C."/>
            <person name="Blankenburg K."/>
            <person name="Forbes L."/>
            <person name="Fu Q."/>
            <person name="Gubbala S."/>
            <person name="Hirani K."/>
            <person name="Jayaseelan J.C."/>
            <person name="Lara F."/>
            <person name="Munidasa M."/>
            <person name="Palculict T."/>
            <person name="Patil S."/>
            <person name="Pu L.-L."/>
            <person name="Saada N."/>
            <person name="Tang L."/>
            <person name="Weissenberger G."/>
            <person name="Zhu Y."/>
            <person name="Hemphill L."/>
            <person name="Shang Y."/>
            <person name="Youmans B."/>
            <person name="Ayvaz T."/>
            <person name="Ross M."/>
            <person name="Santibanez J."/>
            <person name="Aqrawi P."/>
            <person name="Gross S."/>
            <person name="Joshi V."/>
            <person name="Fowler G."/>
            <person name="Nazareth L."/>
            <person name="Reid J."/>
            <person name="Worley K."/>
            <person name="Petrosino J."/>
            <person name="Highlander S."/>
            <person name="Gibbs R."/>
        </authorList>
    </citation>
    <scope>NUCLEOTIDE SEQUENCE [LARGE SCALE GENOMIC DNA]</scope>
    <source>
        <strain evidence="18 19">ATCC 51599</strain>
    </source>
</reference>
<comment type="pathway">
    <text evidence="2 14">Porphyrin-containing compound metabolism; protoporphyrin-IX biosynthesis; protoporphyrinogen-IX from coproporphyrinogen-III (AdoMet route): step 1/1.</text>
</comment>
<evidence type="ECO:0000256" key="3">
    <source>
        <dbReference type="ARBA" id="ARBA00005493"/>
    </source>
</evidence>
<evidence type="ECO:0000313" key="18">
    <source>
        <dbReference type="EMBL" id="EFV96045.1"/>
    </source>
</evidence>
<comment type="cofactor">
    <cofactor evidence="14 16">
        <name>[4Fe-4S] cluster</name>
        <dbReference type="ChEBI" id="CHEBI:49883"/>
    </cofactor>
    <text evidence="14 16">Binds 1 [4Fe-4S] cluster. The cluster is coordinated with 3 cysteines and an exchangeable S-adenosyl-L-methionine.</text>
</comment>
<dbReference type="PROSITE" id="PS51918">
    <property type="entry name" value="RADICAL_SAM"/>
    <property type="match status" value="1"/>
</dbReference>
<dbReference type="Pfam" id="PF04055">
    <property type="entry name" value="Radical_SAM"/>
    <property type="match status" value="1"/>
</dbReference>
<keyword evidence="7 14" id="KW-0949">S-adenosyl-L-methionine</keyword>
<evidence type="ECO:0000256" key="5">
    <source>
        <dbReference type="ARBA" id="ARBA00022485"/>
    </source>
</evidence>
<comment type="subunit">
    <text evidence="4">Monomer.</text>
</comment>
<feature type="binding site" evidence="15">
    <location>
        <begin position="115"/>
        <end position="116"/>
    </location>
    <ligand>
        <name>S-adenosyl-L-methionine</name>
        <dbReference type="ChEBI" id="CHEBI:59789"/>
        <label>2</label>
    </ligand>
</feature>
<protein>
    <recommendedName>
        <fullName evidence="14">Coproporphyrinogen-III oxidase</fullName>
        <ecNumber evidence="14">1.3.98.3</ecNumber>
    </recommendedName>
</protein>
<organism evidence="18 19">
    <name type="scientific">Lautropia mirabilis ATCC 51599</name>
    <dbReference type="NCBI Taxonomy" id="887898"/>
    <lineage>
        <taxon>Bacteria</taxon>
        <taxon>Pseudomonadati</taxon>
        <taxon>Pseudomonadota</taxon>
        <taxon>Betaproteobacteria</taxon>
        <taxon>Burkholderiales</taxon>
        <taxon>Burkholderiaceae</taxon>
        <taxon>Lautropia</taxon>
    </lineage>
</organism>
<keyword evidence="6 14" id="KW-0963">Cytoplasm</keyword>
<dbReference type="GO" id="GO:0046872">
    <property type="term" value="F:metal ion binding"/>
    <property type="evidence" value="ECO:0007669"/>
    <property type="project" value="UniProtKB-KW"/>
</dbReference>
<accession>E7RUR2</accession>
<evidence type="ECO:0000256" key="4">
    <source>
        <dbReference type="ARBA" id="ARBA00011245"/>
    </source>
</evidence>
<keyword evidence="10 14" id="KW-0408">Iron</keyword>
<keyword evidence="19" id="KW-1185">Reference proteome</keyword>
<feature type="binding site" evidence="15">
    <location>
        <position position="211"/>
    </location>
    <ligand>
        <name>S-adenosyl-L-methionine</name>
        <dbReference type="ChEBI" id="CHEBI:59789"/>
        <label>2</label>
    </ligand>
</feature>
<keyword evidence="5 14" id="KW-0004">4Fe-4S</keyword>
<evidence type="ECO:0000256" key="9">
    <source>
        <dbReference type="ARBA" id="ARBA00023002"/>
    </source>
</evidence>
<comment type="caution">
    <text evidence="18">The sequence shown here is derived from an EMBL/GenBank/DDBJ whole genome shotgun (WGS) entry which is preliminary data.</text>
</comment>
<dbReference type="InterPro" id="IPR006638">
    <property type="entry name" value="Elp3/MiaA/NifB-like_rSAM"/>
</dbReference>
<feature type="domain" description="Radical SAM core" evidence="17">
    <location>
        <begin position="48"/>
        <end position="285"/>
    </location>
</feature>